<evidence type="ECO:0000259" key="2">
    <source>
        <dbReference type="Pfam" id="PF10671"/>
    </source>
</evidence>
<protein>
    <recommendedName>
        <fullName evidence="2">Toxin co-regulated pilus biosynthesis protein Q C-terminal domain-containing protein</fullName>
    </recommendedName>
</protein>
<dbReference type="AlphaFoldDB" id="A0A1E7YP74"/>
<proteinExistence type="predicted"/>
<evidence type="ECO:0000256" key="1">
    <source>
        <dbReference type="SAM" id="MobiDB-lite"/>
    </source>
</evidence>
<feature type="domain" description="Toxin co-regulated pilus biosynthesis protein Q C-terminal" evidence="2">
    <location>
        <begin position="211"/>
        <end position="287"/>
    </location>
</feature>
<name>A0A1E7YP74_9PROT</name>
<feature type="region of interest" description="Disordered" evidence="1">
    <location>
        <begin position="156"/>
        <end position="185"/>
    </location>
</feature>
<evidence type="ECO:0000313" key="3">
    <source>
        <dbReference type="EMBL" id="OFC36898.1"/>
    </source>
</evidence>
<dbReference type="InterPro" id="IPR018927">
    <property type="entry name" value="Pilus_synth_Q_C"/>
</dbReference>
<gene>
    <name evidence="3" type="ORF">BAE27_05065</name>
</gene>
<comment type="caution">
    <text evidence="3">The sequence shown here is derived from an EMBL/GenBank/DDBJ whole genome shotgun (WGS) entry which is preliminary data.</text>
</comment>
<organism evidence="3 4">
    <name type="scientific">Acidithiobacillus caldus</name>
    <dbReference type="NCBI Taxonomy" id="33059"/>
    <lineage>
        <taxon>Bacteria</taxon>
        <taxon>Pseudomonadati</taxon>
        <taxon>Pseudomonadota</taxon>
        <taxon>Acidithiobacillia</taxon>
        <taxon>Acidithiobacillales</taxon>
        <taxon>Acidithiobacillaceae</taxon>
        <taxon>Acidithiobacillus</taxon>
    </lineage>
</organism>
<dbReference type="Gene3D" id="3.55.50.70">
    <property type="match status" value="1"/>
</dbReference>
<reference evidence="3 4" key="1">
    <citation type="submission" date="2016-06" db="EMBL/GenBank/DDBJ databases">
        <title>Gene turnover analysis identifies the evolutionary adaptation of the extremophile Acidithiobacillus caldus.</title>
        <authorList>
            <person name="Zhang X."/>
        </authorList>
    </citation>
    <scope>NUCLEOTIDE SEQUENCE [LARGE SCALE GENOMIC DNA]</scope>
    <source>
        <strain evidence="3 4">DX</strain>
    </source>
</reference>
<accession>A0A1E7YP74</accession>
<evidence type="ECO:0000313" key="4">
    <source>
        <dbReference type="Proteomes" id="UP000175616"/>
    </source>
</evidence>
<dbReference type="EMBL" id="LZYE01000109">
    <property type="protein sequence ID" value="OFC36898.1"/>
    <property type="molecule type" value="Genomic_DNA"/>
</dbReference>
<feature type="compositionally biased region" description="Low complexity" evidence="1">
    <location>
        <begin position="156"/>
        <end position="177"/>
    </location>
</feature>
<dbReference type="RefSeq" id="WP_070113810.1">
    <property type="nucleotide sequence ID" value="NZ_LZYE01000109.1"/>
</dbReference>
<dbReference type="Pfam" id="PF10671">
    <property type="entry name" value="TcpQ"/>
    <property type="match status" value="1"/>
</dbReference>
<dbReference type="Proteomes" id="UP000175616">
    <property type="component" value="Unassembled WGS sequence"/>
</dbReference>
<sequence length="293" mass="31387">MYQFVVPPENVNPPAVVAPAPVSPGPDLSGYRKSLEVQPVLAQHGFGVAHRSDRLQRGTVNFRQALRETLPTGWTVYTKPGVTLDLPVVVTGAMTKERWTQTLKEEIQQAGLHGALWWDQQTLTLWTPPPAPMALSQTVTKLSPALNGYRKANLSASMPAEPSASPADKPAAKSAVSGAPDHTVQDTTIPLRGAILRGASLASPNLTAQSVFMLTKGQLILTELQHWAKQSGWTVVWQVPEDWMVPNTTTFNGDFQQAVSQVIEALAANGANIHAVFHTANDTVVIQGAGGGN</sequence>